<evidence type="ECO:0000259" key="3">
    <source>
        <dbReference type="Pfam" id="PF16537"/>
    </source>
</evidence>
<feature type="transmembrane region" description="Helical" evidence="2">
    <location>
        <begin position="15"/>
        <end position="32"/>
    </location>
</feature>
<keyword evidence="2" id="KW-1133">Transmembrane helix</keyword>
<keyword evidence="5" id="KW-1185">Reference proteome</keyword>
<evidence type="ECO:0000313" key="5">
    <source>
        <dbReference type="Proteomes" id="UP001595384"/>
    </source>
</evidence>
<feature type="compositionally biased region" description="Polar residues" evidence="1">
    <location>
        <begin position="78"/>
        <end position="111"/>
    </location>
</feature>
<organism evidence="4 5">
    <name type="scientific">Vibrio zhugei</name>
    <dbReference type="NCBI Taxonomy" id="2479546"/>
    <lineage>
        <taxon>Bacteria</taxon>
        <taxon>Pseudomonadati</taxon>
        <taxon>Pseudomonadota</taxon>
        <taxon>Gammaproteobacteria</taxon>
        <taxon>Vibrionales</taxon>
        <taxon>Vibrionaceae</taxon>
        <taxon>Vibrio</taxon>
    </lineage>
</organism>
<accession>A0ABV7CDZ0</accession>
<dbReference type="EMBL" id="JBHRSE010000117">
    <property type="protein sequence ID" value="MFC3025323.1"/>
    <property type="molecule type" value="Genomic_DNA"/>
</dbReference>
<comment type="caution">
    <text evidence="4">The sequence shown here is derived from an EMBL/GenBank/DDBJ whole genome shotgun (WGS) entry which is preliminary data.</text>
</comment>
<dbReference type="RefSeq" id="WP_123016867.1">
    <property type="nucleotide sequence ID" value="NZ_AP024911.1"/>
</dbReference>
<proteinExistence type="predicted"/>
<sequence>MHNNVTIPTWQKTSLVLIPVVLVIAGMGMNTWQTRQHSIVERLQLKPAVSIKQAEYQVLTYPRFDDLNTIPSLPLEATQKSGQDNTLVSDTTQASQNQTSPSAAESESAITPEQIKQAIASAKQHQSTRQSEGEDRTQQGDDALRHLDLSQLSPSIQSRVQAALKSETAAQQHGESLDAMDIRQHIDEFKGQLPPLNFQSHVYTTDVIRRWVKVNGVEYRQGDNLGPGIQLLDIKPQSTILKFQGKLIEIPALYDWKG</sequence>
<dbReference type="Proteomes" id="UP001595384">
    <property type="component" value="Unassembled WGS sequence"/>
</dbReference>
<dbReference type="Pfam" id="PF16537">
    <property type="entry name" value="T2SSB"/>
    <property type="match status" value="1"/>
</dbReference>
<feature type="region of interest" description="Disordered" evidence="1">
    <location>
        <begin position="78"/>
        <end position="138"/>
    </location>
</feature>
<keyword evidence="2" id="KW-0472">Membrane</keyword>
<reference evidence="5" key="1">
    <citation type="journal article" date="2019" name="Int. J. Syst. Evol. Microbiol.">
        <title>The Global Catalogue of Microorganisms (GCM) 10K type strain sequencing project: providing services to taxonomists for standard genome sequencing and annotation.</title>
        <authorList>
            <consortium name="The Broad Institute Genomics Platform"/>
            <consortium name="The Broad Institute Genome Sequencing Center for Infectious Disease"/>
            <person name="Wu L."/>
            <person name="Ma J."/>
        </authorList>
    </citation>
    <scope>NUCLEOTIDE SEQUENCE [LARGE SCALE GENOMIC DNA]</scope>
    <source>
        <strain evidence="5">KCTC 62784</strain>
    </source>
</reference>
<evidence type="ECO:0000256" key="2">
    <source>
        <dbReference type="SAM" id="Phobius"/>
    </source>
</evidence>
<dbReference type="InterPro" id="IPR032389">
    <property type="entry name" value="GspB_C"/>
</dbReference>
<feature type="domain" description="Type II secretion system protein GspB C-terminal" evidence="3">
    <location>
        <begin position="193"/>
        <end position="252"/>
    </location>
</feature>
<gene>
    <name evidence="4" type="ORF">ACFODT_16080</name>
</gene>
<keyword evidence="2" id="KW-0812">Transmembrane</keyword>
<protein>
    <submittedName>
        <fullName evidence="4">General secretion pathway protein GspB</fullName>
    </submittedName>
</protein>
<name>A0ABV7CDZ0_9VIBR</name>
<evidence type="ECO:0000256" key="1">
    <source>
        <dbReference type="SAM" id="MobiDB-lite"/>
    </source>
</evidence>
<evidence type="ECO:0000313" key="4">
    <source>
        <dbReference type="EMBL" id="MFC3025323.1"/>
    </source>
</evidence>